<gene>
    <name evidence="2" type="ORF">M5S25_05050</name>
</gene>
<organism evidence="2 3">
    <name type="scientific">Avibacterium paragallinarum</name>
    <name type="common">Haemophilus gallinarum</name>
    <dbReference type="NCBI Taxonomy" id="728"/>
    <lineage>
        <taxon>Bacteria</taxon>
        <taxon>Pseudomonadati</taxon>
        <taxon>Pseudomonadota</taxon>
        <taxon>Gammaproteobacteria</taxon>
        <taxon>Pasteurellales</taxon>
        <taxon>Pasteurellaceae</taxon>
        <taxon>Avibacterium</taxon>
    </lineage>
</organism>
<evidence type="ECO:0000313" key="3">
    <source>
        <dbReference type="Proteomes" id="UP001352533"/>
    </source>
</evidence>
<accession>A0ABU7QPN4</accession>
<dbReference type="Proteomes" id="UP001352533">
    <property type="component" value="Unassembled WGS sequence"/>
</dbReference>
<reference evidence="2 3" key="1">
    <citation type="journal article" date="2022" name="Front. Microbiol.">
        <title>Commensal bacteria contribute to the growth of multidrug-resistant Avibacterium paragallinarum in chickens.</title>
        <authorList>
            <person name="Zhu J."/>
            <person name="Chen Y."/>
            <person name="Wu Y."/>
            <person name="Wang Y."/>
            <person name="Zhu K."/>
        </authorList>
    </citation>
    <scope>NUCLEOTIDE SEQUENCE [LARGE SCALE GENOMIC DNA]</scope>
    <source>
        <strain evidence="2 3">AV12</strain>
    </source>
</reference>
<dbReference type="CDD" id="cd00085">
    <property type="entry name" value="HNHc"/>
    <property type="match status" value="1"/>
</dbReference>
<sequence length="279" mass="32084">MKLNIQFSSLYASAKKMGIENFIDFSINLNSIPIDIHVEPLSSPQGVEVPIDAVNIDPNSGIFIYQGKHIILFIPDHSFNYEEALQNPKEKGNKFHLTECTTLSKMRASGRFRRYFATTNTNGIFEIFNSFGERAEVPLSVCKNCLSQLNYKNYINNKYQVFNEFTLAEFFKHYETGFGTIPEDIGQDDGGYAKDWQTISFKYRESVGFRCEECGVNLSAFKYLLDTHHKNGVKQDNSRQNLKAVCKLCHSLEPEHEHMSVPETYRKQIENLRCTQNIT</sequence>
<evidence type="ECO:0000313" key="2">
    <source>
        <dbReference type="EMBL" id="MEE6112568.1"/>
    </source>
</evidence>
<name>A0ABU7QPN4_AVIPA</name>
<keyword evidence="2" id="KW-0255">Endonuclease</keyword>
<dbReference type="SMART" id="SM00507">
    <property type="entry name" value="HNHc"/>
    <property type="match status" value="1"/>
</dbReference>
<keyword evidence="2" id="KW-0378">Hydrolase</keyword>
<feature type="domain" description="HNH nuclease" evidence="1">
    <location>
        <begin position="201"/>
        <end position="251"/>
    </location>
</feature>
<dbReference type="InterPro" id="IPR003615">
    <property type="entry name" value="HNH_nuc"/>
</dbReference>
<protein>
    <submittedName>
        <fullName evidence="2">HNH endonuclease</fullName>
    </submittedName>
</protein>
<dbReference type="RefSeq" id="WP_194751052.1">
    <property type="nucleotide sequence ID" value="NZ_JACEWB010000008.1"/>
</dbReference>
<proteinExistence type="predicted"/>
<evidence type="ECO:0000259" key="1">
    <source>
        <dbReference type="SMART" id="SM00507"/>
    </source>
</evidence>
<dbReference type="EMBL" id="JAMDKS010000008">
    <property type="protein sequence ID" value="MEE6112568.1"/>
    <property type="molecule type" value="Genomic_DNA"/>
</dbReference>
<dbReference type="GO" id="GO:0004519">
    <property type="term" value="F:endonuclease activity"/>
    <property type="evidence" value="ECO:0007669"/>
    <property type="project" value="UniProtKB-KW"/>
</dbReference>
<comment type="caution">
    <text evidence="2">The sequence shown here is derived from an EMBL/GenBank/DDBJ whole genome shotgun (WGS) entry which is preliminary data.</text>
</comment>
<keyword evidence="3" id="KW-1185">Reference proteome</keyword>
<keyword evidence="2" id="KW-0540">Nuclease</keyword>